<protein>
    <recommendedName>
        <fullName evidence="2">DNA-(apurinic or apyrimidinic site) lyase</fullName>
        <ecNumber evidence="2">4.2.99.18</ecNumber>
    </recommendedName>
</protein>
<dbReference type="NCBIfam" id="NF007763">
    <property type="entry name" value="PRK10445.1"/>
    <property type="match status" value="1"/>
</dbReference>
<evidence type="ECO:0000256" key="6">
    <source>
        <dbReference type="ARBA" id="ARBA00022801"/>
    </source>
</evidence>
<dbReference type="Gene3D" id="3.20.190.10">
    <property type="entry name" value="MutM-like, N-terminal"/>
    <property type="match status" value="1"/>
</dbReference>
<dbReference type="GO" id="GO:0140078">
    <property type="term" value="F:class I DNA-(apurinic or apyrimidinic site) endonuclease activity"/>
    <property type="evidence" value="ECO:0007669"/>
    <property type="project" value="UniProtKB-EC"/>
</dbReference>
<gene>
    <name evidence="16" type="ORF">EKG36_08340</name>
</gene>
<keyword evidence="16" id="KW-0540">Nuclease</keyword>
<dbReference type="Pfam" id="PF06831">
    <property type="entry name" value="H2TH"/>
    <property type="match status" value="1"/>
</dbReference>
<dbReference type="PROSITE" id="PS51068">
    <property type="entry name" value="FPG_CAT"/>
    <property type="match status" value="1"/>
</dbReference>
<evidence type="ECO:0000256" key="4">
    <source>
        <dbReference type="ARBA" id="ARBA00022763"/>
    </source>
</evidence>
<dbReference type="GO" id="GO:0006284">
    <property type="term" value="P:base-excision repair"/>
    <property type="evidence" value="ECO:0007669"/>
    <property type="project" value="InterPro"/>
</dbReference>
<feature type="domain" description="Formamidopyrimidine-DNA glycosylase catalytic" evidence="15">
    <location>
        <begin position="2"/>
        <end position="101"/>
    </location>
</feature>
<dbReference type="OrthoDB" id="5657047at2"/>
<dbReference type="EC" id="4.2.99.18" evidence="2"/>
<keyword evidence="7" id="KW-0862">Zinc</keyword>
<evidence type="ECO:0000256" key="3">
    <source>
        <dbReference type="ARBA" id="ARBA00022723"/>
    </source>
</evidence>
<comment type="similarity">
    <text evidence="1">Belongs to the FPG family.</text>
</comment>
<dbReference type="PANTHER" id="PTHR42697">
    <property type="entry name" value="ENDONUCLEASE 8"/>
    <property type="match status" value="1"/>
</dbReference>
<keyword evidence="5 13" id="KW-0863">Zinc-finger</keyword>
<evidence type="ECO:0000256" key="10">
    <source>
        <dbReference type="ARBA" id="ARBA00023239"/>
    </source>
</evidence>
<dbReference type="GO" id="GO:0008270">
    <property type="term" value="F:zinc ion binding"/>
    <property type="evidence" value="ECO:0007669"/>
    <property type="project" value="UniProtKB-KW"/>
</dbReference>
<evidence type="ECO:0000256" key="7">
    <source>
        <dbReference type="ARBA" id="ARBA00022833"/>
    </source>
</evidence>
<evidence type="ECO:0000256" key="1">
    <source>
        <dbReference type="ARBA" id="ARBA00009409"/>
    </source>
</evidence>
<dbReference type="InterPro" id="IPR015886">
    <property type="entry name" value="H2TH_FPG"/>
</dbReference>
<evidence type="ECO:0000256" key="2">
    <source>
        <dbReference type="ARBA" id="ARBA00012720"/>
    </source>
</evidence>
<dbReference type="GO" id="GO:0003684">
    <property type="term" value="F:damaged DNA binding"/>
    <property type="evidence" value="ECO:0007669"/>
    <property type="project" value="InterPro"/>
</dbReference>
<dbReference type="SMART" id="SM01232">
    <property type="entry name" value="H2TH"/>
    <property type="match status" value="1"/>
</dbReference>
<evidence type="ECO:0000313" key="17">
    <source>
        <dbReference type="Proteomes" id="UP000267400"/>
    </source>
</evidence>
<proteinExistence type="inferred from homology"/>
<dbReference type="SMART" id="SM00898">
    <property type="entry name" value="Fapy_DNA_glyco"/>
    <property type="match status" value="1"/>
</dbReference>
<dbReference type="InterPro" id="IPR010979">
    <property type="entry name" value="Ribosomal_uS13-like_H2TH"/>
</dbReference>
<sequence length="276" mass="31147">MPEGPEIHRVADRLQAHLAGRRLDAAWFAFADLAAQADSLVGREVMAVDSWGKALLTRFDDDRVLYSHNQLYGVWILHDAEREPDTTRSLRVRLTAGERMASLYSASEVSLWPEARLHAHPFLARLGPDLLTHGVSVEAIGRRLMDPRWRGRRLGGLLLDQSLVAGLGNYLRSEILFFAGLSPRARPVDLDEARRTRLAEQMLAVTWRSYATGGVTNREAWAADARRRGACRRRWRFAVFERDGLACHACGTTIERFCVASRRLYRCPACQRDPAA</sequence>
<keyword evidence="12" id="KW-0326">Glycosidase</keyword>
<dbReference type="InterPro" id="IPR012319">
    <property type="entry name" value="FPG_cat"/>
</dbReference>
<dbReference type="PROSITE" id="PS51066">
    <property type="entry name" value="ZF_FPG_2"/>
    <property type="match status" value="1"/>
</dbReference>
<evidence type="ECO:0000256" key="13">
    <source>
        <dbReference type="PROSITE-ProRule" id="PRU00391"/>
    </source>
</evidence>
<keyword evidence="9" id="KW-0234">DNA repair</keyword>
<keyword evidence="4" id="KW-0227">DNA damage</keyword>
<keyword evidence="6" id="KW-0378">Hydrolase</keyword>
<dbReference type="RefSeq" id="WP_126482980.1">
    <property type="nucleotide sequence ID" value="NZ_RXNS01000006.1"/>
</dbReference>
<dbReference type="SUPFAM" id="SSF81624">
    <property type="entry name" value="N-terminal domain of MutM-like DNA repair proteins"/>
    <property type="match status" value="1"/>
</dbReference>
<reference evidence="16 17" key="1">
    <citation type="submission" date="2018-12" db="EMBL/GenBank/DDBJ databases">
        <authorList>
            <person name="Yu L."/>
        </authorList>
    </citation>
    <scope>NUCLEOTIDE SEQUENCE [LARGE SCALE GENOMIC DNA]</scope>
    <source>
        <strain evidence="16 17">11S</strain>
    </source>
</reference>
<dbReference type="Gene3D" id="1.10.8.50">
    <property type="match status" value="1"/>
</dbReference>
<dbReference type="Pfam" id="PF01149">
    <property type="entry name" value="Fapy_DNA_glyco"/>
    <property type="match status" value="1"/>
</dbReference>
<evidence type="ECO:0000256" key="9">
    <source>
        <dbReference type="ARBA" id="ARBA00023204"/>
    </source>
</evidence>
<evidence type="ECO:0000256" key="5">
    <source>
        <dbReference type="ARBA" id="ARBA00022771"/>
    </source>
</evidence>
<keyword evidence="8" id="KW-0238">DNA-binding</keyword>
<dbReference type="PANTHER" id="PTHR42697:SF1">
    <property type="entry name" value="ENDONUCLEASE 8"/>
    <property type="match status" value="1"/>
</dbReference>
<keyword evidence="3" id="KW-0479">Metal-binding</keyword>
<name>A0A3S0HQW2_9GAMM</name>
<evidence type="ECO:0000256" key="12">
    <source>
        <dbReference type="ARBA" id="ARBA00023295"/>
    </source>
</evidence>
<feature type="domain" description="FPG-type" evidence="14">
    <location>
        <begin position="238"/>
        <end position="272"/>
    </location>
</feature>
<dbReference type="GO" id="GO:0000703">
    <property type="term" value="F:oxidized pyrimidine nucleobase lesion DNA N-glycosylase activity"/>
    <property type="evidence" value="ECO:0007669"/>
    <property type="project" value="TreeGrafter"/>
</dbReference>
<accession>A0A3S0HQW2</accession>
<dbReference type="Proteomes" id="UP000267400">
    <property type="component" value="Unassembled WGS sequence"/>
</dbReference>
<evidence type="ECO:0000256" key="8">
    <source>
        <dbReference type="ARBA" id="ARBA00023125"/>
    </source>
</evidence>
<evidence type="ECO:0000259" key="15">
    <source>
        <dbReference type="PROSITE" id="PS51068"/>
    </source>
</evidence>
<dbReference type="SUPFAM" id="SSF57716">
    <property type="entry name" value="Glucocorticoid receptor-like (DNA-binding domain)"/>
    <property type="match status" value="1"/>
</dbReference>
<organism evidence="16 17">
    <name type="scientific">Halomonas nitroreducens</name>
    <dbReference type="NCBI Taxonomy" id="447425"/>
    <lineage>
        <taxon>Bacteria</taxon>
        <taxon>Pseudomonadati</taxon>
        <taxon>Pseudomonadota</taxon>
        <taxon>Gammaproteobacteria</taxon>
        <taxon>Oceanospirillales</taxon>
        <taxon>Halomonadaceae</taxon>
        <taxon>Halomonas</taxon>
    </lineage>
</organism>
<evidence type="ECO:0000256" key="11">
    <source>
        <dbReference type="ARBA" id="ARBA00023268"/>
    </source>
</evidence>
<dbReference type="InterPro" id="IPR035937">
    <property type="entry name" value="FPG_N"/>
</dbReference>
<dbReference type="EMBL" id="RXNS01000006">
    <property type="protein sequence ID" value="RTR05115.1"/>
    <property type="molecule type" value="Genomic_DNA"/>
</dbReference>
<dbReference type="AlphaFoldDB" id="A0A3S0HQW2"/>
<evidence type="ECO:0000259" key="14">
    <source>
        <dbReference type="PROSITE" id="PS51066"/>
    </source>
</evidence>
<keyword evidence="10" id="KW-0456">Lyase</keyword>
<keyword evidence="16" id="KW-0255">Endonuclease</keyword>
<comment type="caution">
    <text evidence="16">The sequence shown here is derived from an EMBL/GenBank/DDBJ whole genome shotgun (WGS) entry which is preliminary data.</text>
</comment>
<dbReference type="SUPFAM" id="SSF46946">
    <property type="entry name" value="S13-like H2TH domain"/>
    <property type="match status" value="1"/>
</dbReference>
<evidence type="ECO:0000313" key="16">
    <source>
        <dbReference type="EMBL" id="RTR05115.1"/>
    </source>
</evidence>
<keyword evidence="11" id="KW-0511">Multifunctional enzyme</keyword>
<keyword evidence="17" id="KW-1185">Reference proteome</keyword>
<dbReference type="InterPro" id="IPR000214">
    <property type="entry name" value="Znf_DNA_glyclase/AP_lyase"/>
</dbReference>